<reference evidence="1" key="1">
    <citation type="submission" date="2021-01" db="EMBL/GenBank/DDBJ databases">
        <title>Whole genome shotgun sequence of Virgisporangium aliadipatigenens NBRC 105644.</title>
        <authorList>
            <person name="Komaki H."/>
            <person name="Tamura T."/>
        </authorList>
    </citation>
    <scope>NUCLEOTIDE SEQUENCE</scope>
    <source>
        <strain evidence="1">NBRC 105644</strain>
    </source>
</reference>
<gene>
    <name evidence="1" type="ORF">Val02_85380</name>
</gene>
<accession>A0A8J3YW98</accession>
<name>A0A8J3YW98_9ACTN</name>
<evidence type="ECO:0000313" key="2">
    <source>
        <dbReference type="Proteomes" id="UP000619260"/>
    </source>
</evidence>
<dbReference type="AlphaFoldDB" id="A0A8J3YW98"/>
<comment type="caution">
    <text evidence="1">The sequence shown here is derived from an EMBL/GenBank/DDBJ whole genome shotgun (WGS) entry which is preliminary data.</text>
</comment>
<sequence>MGFRLPEALQKPDDTPAIDLLLRYYGRPYLSAGCATGAYFDTWTAESDPTRFTAEDLVAVTFLSVQVPPMAALRLLRDRSEEFTVMLAALGPDRDLAHEAEPLADDWAGWTLMRELKTLPGVGTTIASKLLACKRPKLRPIWDTVVTAVTDTAARQWEPLRIALRADNHALHHRLSRLRDLAGLPESVTVLRVLDVIAWREGKDRRLA</sequence>
<dbReference type="EMBL" id="BOPF01000052">
    <property type="protein sequence ID" value="GIJ51652.1"/>
    <property type="molecule type" value="Genomic_DNA"/>
</dbReference>
<keyword evidence="2" id="KW-1185">Reference proteome</keyword>
<dbReference type="Pfam" id="PF19827">
    <property type="entry name" value="DUF6308"/>
    <property type="match status" value="1"/>
</dbReference>
<dbReference type="RefSeq" id="WP_203905052.1">
    <property type="nucleotide sequence ID" value="NZ_BOPF01000052.1"/>
</dbReference>
<dbReference type="InterPro" id="IPR046275">
    <property type="entry name" value="DUF6308"/>
</dbReference>
<proteinExistence type="predicted"/>
<evidence type="ECO:0000313" key="1">
    <source>
        <dbReference type="EMBL" id="GIJ51652.1"/>
    </source>
</evidence>
<dbReference type="Proteomes" id="UP000619260">
    <property type="component" value="Unassembled WGS sequence"/>
</dbReference>
<protein>
    <submittedName>
        <fullName evidence="1">Uncharacterized protein</fullName>
    </submittedName>
</protein>
<organism evidence="1 2">
    <name type="scientific">Virgisporangium aliadipatigenens</name>
    <dbReference type="NCBI Taxonomy" id="741659"/>
    <lineage>
        <taxon>Bacteria</taxon>
        <taxon>Bacillati</taxon>
        <taxon>Actinomycetota</taxon>
        <taxon>Actinomycetes</taxon>
        <taxon>Micromonosporales</taxon>
        <taxon>Micromonosporaceae</taxon>
        <taxon>Virgisporangium</taxon>
    </lineage>
</organism>